<keyword evidence="1" id="KW-1133">Transmembrane helix</keyword>
<dbReference type="SUPFAM" id="SSF57938">
    <property type="entry name" value="DnaJ/Hsp40 cysteine-rich domain"/>
    <property type="match status" value="1"/>
</dbReference>
<evidence type="ECO:0000313" key="5">
    <source>
        <dbReference type="Proteomes" id="UP001431572"/>
    </source>
</evidence>
<dbReference type="EMBL" id="JACATZ010000001">
    <property type="protein sequence ID" value="NWJ45983.1"/>
    <property type="molecule type" value="Genomic_DNA"/>
</dbReference>
<dbReference type="InterPro" id="IPR036410">
    <property type="entry name" value="HSP_DnaJ_Cys-rich_dom_sf"/>
</dbReference>
<dbReference type="AlphaFoldDB" id="A0A8T7LY96"/>
<dbReference type="EMBL" id="CP128399">
    <property type="protein sequence ID" value="WJW67844.1"/>
    <property type="molecule type" value="Genomic_DNA"/>
</dbReference>
<protein>
    <recommendedName>
        <fullName evidence="6">Molecular chaperone DnaJ</fullName>
    </recommendedName>
</protein>
<evidence type="ECO:0000256" key="1">
    <source>
        <dbReference type="SAM" id="Phobius"/>
    </source>
</evidence>
<evidence type="ECO:0008006" key="6">
    <source>
        <dbReference type="Google" id="ProtNLM"/>
    </source>
</evidence>
<reference evidence="3" key="2">
    <citation type="journal article" date="2024" name="Nature">
        <title>Anoxygenic phototroph of the Chloroflexota uses a type I reaction centre.</title>
        <authorList>
            <person name="Tsuji J.M."/>
            <person name="Shaw N.A."/>
            <person name="Nagashima S."/>
            <person name="Venkiteswaran J.J."/>
            <person name="Schiff S.L."/>
            <person name="Watanabe T."/>
            <person name="Fukui M."/>
            <person name="Hanada S."/>
            <person name="Tank M."/>
            <person name="Neufeld J.D."/>
        </authorList>
    </citation>
    <scope>NUCLEOTIDE SEQUENCE</scope>
    <source>
        <strain evidence="3">L227-S17</strain>
    </source>
</reference>
<keyword evidence="1" id="KW-0472">Membrane</keyword>
<dbReference type="RefSeq" id="WP_341469733.1">
    <property type="nucleotide sequence ID" value="NZ_CP128399.1"/>
</dbReference>
<dbReference type="Proteomes" id="UP001431572">
    <property type="component" value="Chromosome 1"/>
</dbReference>
<dbReference type="Proteomes" id="UP000521676">
    <property type="component" value="Unassembled WGS sequence"/>
</dbReference>
<evidence type="ECO:0000313" key="4">
    <source>
        <dbReference type="Proteomes" id="UP000521676"/>
    </source>
</evidence>
<sequence>MDPSIIFIVMMVIAVIIFTVINSRNKGGRNVCTRCDGTGEVHEKWPDPNAPNGWHILDGICPKCKGKGKV</sequence>
<proteinExistence type="predicted"/>
<gene>
    <name evidence="2" type="ORF">HXX08_08910</name>
    <name evidence="3" type="ORF">OZ401_001126</name>
</gene>
<name>A0A8T7LY96_9CHLR</name>
<evidence type="ECO:0000313" key="3">
    <source>
        <dbReference type="EMBL" id="WJW67844.1"/>
    </source>
</evidence>
<evidence type="ECO:0000313" key="2">
    <source>
        <dbReference type="EMBL" id="NWJ45983.1"/>
    </source>
</evidence>
<feature type="transmembrane region" description="Helical" evidence="1">
    <location>
        <begin position="6"/>
        <end position="24"/>
    </location>
</feature>
<keyword evidence="1" id="KW-0812">Transmembrane</keyword>
<keyword evidence="5" id="KW-1185">Reference proteome</keyword>
<reference evidence="2 4" key="1">
    <citation type="submission" date="2020-06" db="EMBL/GenBank/DDBJ databases">
        <title>Anoxygenic phototrophic Chloroflexota member uses a Type I reaction center.</title>
        <authorList>
            <person name="Tsuji J.M."/>
            <person name="Shaw N.A."/>
            <person name="Nagashima S."/>
            <person name="Venkiteswaran J."/>
            <person name="Schiff S.L."/>
            <person name="Hanada S."/>
            <person name="Tank M."/>
            <person name="Neufeld J.D."/>
        </authorList>
    </citation>
    <scope>NUCLEOTIDE SEQUENCE [LARGE SCALE GENOMIC DNA]</scope>
    <source>
        <strain evidence="2">L227-S17</strain>
    </source>
</reference>
<organism evidence="2 4">
    <name type="scientific">Candidatus Chlorohelix allophototropha</name>
    <dbReference type="NCBI Taxonomy" id="3003348"/>
    <lineage>
        <taxon>Bacteria</taxon>
        <taxon>Bacillati</taxon>
        <taxon>Chloroflexota</taxon>
        <taxon>Chloroflexia</taxon>
        <taxon>Candidatus Chloroheliales</taxon>
        <taxon>Candidatus Chloroheliaceae</taxon>
        <taxon>Candidatus Chlorohelix</taxon>
    </lineage>
</organism>
<accession>A0A8T7LY96</accession>